<reference evidence="1" key="2">
    <citation type="journal article" date="2023" name="IMA Fungus">
        <title>Comparative genomic study of the Penicillium genus elucidates a diverse pangenome and 15 lateral gene transfer events.</title>
        <authorList>
            <person name="Petersen C."/>
            <person name="Sorensen T."/>
            <person name="Nielsen M.R."/>
            <person name="Sondergaard T.E."/>
            <person name="Sorensen J.L."/>
            <person name="Fitzpatrick D.A."/>
            <person name="Frisvad J.C."/>
            <person name="Nielsen K.L."/>
        </authorList>
    </citation>
    <scope>NUCLEOTIDE SEQUENCE</scope>
    <source>
        <strain evidence="1">IBT 30761</strain>
    </source>
</reference>
<dbReference type="GeneID" id="81352406"/>
<dbReference type="Proteomes" id="UP001149074">
    <property type="component" value="Unassembled WGS sequence"/>
</dbReference>
<accession>A0A9W9KLZ2</accession>
<organism evidence="1 2">
    <name type="scientific">Penicillium argentinense</name>
    <dbReference type="NCBI Taxonomy" id="1131581"/>
    <lineage>
        <taxon>Eukaryota</taxon>
        <taxon>Fungi</taxon>
        <taxon>Dikarya</taxon>
        <taxon>Ascomycota</taxon>
        <taxon>Pezizomycotina</taxon>
        <taxon>Eurotiomycetes</taxon>
        <taxon>Eurotiomycetidae</taxon>
        <taxon>Eurotiales</taxon>
        <taxon>Aspergillaceae</taxon>
        <taxon>Penicillium</taxon>
    </lineage>
</organism>
<evidence type="ECO:0000313" key="1">
    <source>
        <dbReference type="EMBL" id="KAJ5110398.1"/>
    </source>
</evidence>
<proteinExistence type="predicted"/>
<dbReference type="RefSeq" id="XP_056478468.1">
    <property type="nucleotide sequence ID" value="XM_056613427.1"/>
</dbReference>
<dbReference type="EMBL" id="JAPQKI010000002">
    <property type="protein sequence ID" value="KAJ5110398.1"/>
    <property type="molecule type" value="Genomic_DNA"/>
</dbReference>
<dbReference type="SUPFAM" id="SSF53474">
    <property type="entry name" value="alpha/beta-Hydrolases"/>
    <property type="match status" value="1"/>
</dbReference>
<gene>
    <name evidence="1" type="ORF">N7532_000933</name>
</gene>
<protein>
    <submittedName>
        <fullName evidence="1">Uncharacterized protein</fullName>
    </submittedName>
</protein>
<dbReference type="AlphaFoldDB" id="A0A9W9KLZ2"/>
<dbReference type="GO" id="GO:0072330">
    <property type="term" value="P:monocarboxylic acid biosynthetic process"/>
    <property type="evidence" value="ECO:0007669"/>
    <property type="project" value="UniProtKB-ARBA"/>
</dbReference>
<dbReference type="GO" id="GO:0017000">
    <property type="term" value="P:antibiotic biosynthetic process"/>
    <property type="evidence" value="ECO:0007669"/>
    <property type="project" value="UniProtKB-ARBA"/>
</dbReference>
<dbReference type="InterPro" id="IPR029058">
    <property type="entry name" value="AB_hydrolase_fold"/>
</dbReference>
<evidence type="ECO:0000313" key="2">
    <source>
        <dbReference type="Proteomes" id="UP001149074"/>
    </source>
</evidence>
<keyword evidence="2" id="KW-1185">Reference proteome</keyword>
<name>A0A9W9KLZ2_9EURO</name>
<dbReference type="Gene3D" id="3.40.50.1820">
    <property type="entry name" value="alpha/beta hydrolase"/>
    <property type="match status" value="1"/>
</dbReference>
<sequence>MDYAENARLYPGEALEIVEGFPTIKHYQPATTNSIDSKPLIVCIPGAAHLARIFYGGHHESLSDDFIAYWLSQLGYGVLSVSYPLEMNSSLMPSTGHSFRIRDWGRQAAVCAQKTIVENFLPSRSIILLSWSMGGRMVVQFNIACKELGLHVEQYISLAATPGISNIRPPQSDMECTPSGYVSISSRIGAFCKQLNTVDLANGGREIIPQGIYLKEYVGGTPINLIGARLKFDGKSAFIPDELAHEDDSRVFDIVNTPFISALYPTSVQDAGHALTDKSTWGFLMTYKLESMVPKQALRDLEGTQAWEKISKLIHEAPSRMSHAVPGNHFFFVGKQGAEETAQKVVSLLHERIALESELASLLDSGKAVR</sequence>
<reference evidence="1" key="1">
    <citation type="submission" date="2022-11" db="EMBL/GenBank/DDBJ databases">
        <authorList>
            <person name="Petersen C."/>
        </authorList>
    </citation>
    <scope>NUCLEOTIDE SEQUENCE</scope>
    <source>
        <strain evidence="1">IBT 30761</strain>
    </source>
</reference>
<comment type="caution">
    <text evidence="1">The sequence shown here is derived from an EMBL/GenBank/DDBJ whole genome shotgun (WGS) entry which is preliminary data.</text>
</comment>
<dbReference type="OrthoDB" id="2891848at2759"/>